<sequence>MAIRFVCEIALHLLQHAINCVFGVDVPSFFEILLFEVVVEIFKYFTLEPQLSSPSNTEPLVPFEQLRLNNSTPVERSIMICKNCQALDLSVELASSEDKGGFIQTPPRKVRNVTPLPAVYSFTVFKICLALDLKAELRPESERPIFVSKKKDIHSSGSLSCSFFHLSGLRPQSTAGRFLN</sequence>
<evidence type="ECO:0000313" key="2">
    <source>
        <dbReference type="Proteomes" id="UP000887013"/>
    </source>
</evidence>
<protein>
    <submittedName>
        <fullName evidence="1">Uncharacterized protein</fullName>
    </submittedName>
</protein>
<dbReference type="AlphaFoldDB" id="A0A8X6QBD4"/>
<accession>A0A8X6QBD4</accession>
<proteinExistence type="predicted"/>
<dbReference type="Proteomes" id="UP000887013">
    <property type="component" value="Unassembled WGS sequence"/>
</dbReference>
<comment type="caution">
    <text evidence="1">The sequence shown here is derived from an EMBL/GenBank/DDBJ whole genome shotgun (WGS) entry which is preliminary data.</text>
</comment>
<name>A0A8X6QBD4_NEPPI</name>
<organism evidence="1 2">
    <name type="scientific">Nephila pilipes</name>
    <name type="common">Giant wood spider</name>
    <name type="synonym">Nephila maculata</name>
    <dbReference type="NCBI Taxonomy" id="299642"/>
    <lineage>
        <taxon>Eukaryota</taxon>
        <taxon>Metazoa</taxon>
        <taxon>Ecdysozoa</taxon>
        <taxon>Arthropoda</taxon>
        <taxon>Chelicerata</taxon>
        <taxon>Arachnida</taxon>
        <taxon>Araneae</taxon>
        <taxon>Araneomorphae</taxon>
        <taxon>Entelegynae</taxon>
        <taxon>Araneoidea</taxon>
        <taxon>Nephilidae</taxon>
        <taxon>Nephila</taxon>
    </lineage>
</organism>
<gene>
    <name evidence="1" type="ORF">NPIL_217131</name>
</gene>
<keyword evidence="2" id="KW-1185">Reference proteome</keyword>
<reference evidence="1" key="1">
    <citation type="submission" date="2020-08" db="EMBL/GenBank/DDBJ databases">
        <title>Multicomponent nature underlies the extraordinary mechanical properties of spider dragline silk.</title>
        <authorList>
            <person name="Kono N."/>
            <person name="Nakamura H."/>
            <person name="Mori M."/>
            <person name="Yoshida Y."/>
            <person name="Ohtoshi R."/>
            <person name="Malay A.D."/>
            <person name="Moran D.A.P."/>
            <person name="Tomita M."/>
            <person name="Numata K."/>
            <person name="Arakawa K."/>
        </authorList>
    </citation>
    <scope>NUCLEOTIDE SEQUENCE</scope>
</reference>
<dbReference type="EMBL" id="BMAW01123862">
    <property type="protein sequence ID" value="GFU05218.1"/>
    <property type="molecule type" value="Genomic_DNA"/>
</dbReference>
<evidence type="ECO:0000313" key="1">
    <source>
        <dbReference type="EMBL" id="GFU05218.1"/>
    </source>
</evidence>